<organism evidence="1 2">
    <name type="scientific">Aspergillus nomiae NRRL (strain ATCC 15546 / NRRL 13137 / CBS 260.88 / M93)</name>
    <dbReference type="NCBI Taxonomy" id="1509407"/>
    <lineage>
        <taxon>Eukaryota</taxon>
        <taxon>Fungi</taxon>
        <taxon>Dikarya</taxon>
        <taxon>Ascomycota</taxon>
        <taxon>Pezizomycotina</taxon>
        <taxon>Eurotiomycetes</taxon>
        <taxon>Eurotiomycetidae</taxon>
        <taxon>Eurotiales</taxon>
        <taxon>Aspergillaceae</taxon>
        <taxon>Aspergillus</taxon>
        <taxon>Aspergillus subgen. Circumdati</taxon>
    </lineage>
</organism>
<dbReference type="STRING" id="1509407.A0A0L1JAP3"/>
<dbReference type="OrthoDB" id="2906425at2759"/>
<protein>
    <submittedName>
        <fullName evidence="1">Uncharacterized protein</fullName>
    </submittedName>
</protein>
<keyword evidence="2" id="KW-1185">Reference proteome</keyword>
<dbReference type="EMBL" id="JNOM01000044">
    <property type="protein sequence ID" value="KNG88824.1"/>
    <property type="molecule type" value="Genomic_DNA"/>
</dbReference>
<proteinExistence type="predicted"/>
<evidence type="ECO:0000313" key="1">
    <source>
        <dbReference type="EMBL" id="KNG88824.1"/>
    </source>
</evidence>
<name>A0A0L1JAP3_ASPN3</name>
<sequence>MLDAEEKQTAHLEDSGPQVNILCSVPGFVAPDPDSVNEKVTPSNTIMNWGGVKIAKIFPDIVVKFGSHVTFTEAQNMIFVKQNTETMPVPKIFACYTYGPIQRDIGDYGSLFDTYIFMSYVEGQS</sequence>
<comment type="caution">
    <text evidence="1">The sequence shown here is derived from an EMBL/GenBank/DDBJ whole genome shotgun (WGS) entry which is preliminary data.</text>
</comment>
<accession>A0A0L1JAP3</accession>
<dbReference type="AlphaFoldDB" id="A0A0L1JAP3"/>
<dbReference type="RefSeq" id="XP_015409747.1">
    <property type="nucleotide sequence ID" value="XM_015547735.1"/>
</dbReference>
<gene>
    <name evidence="1" type="ORF">ANOM_002478</name>
</gene>
<reference evidence="1 2" key="1">
    <citation type="submission" date="2014-06" db="EMBL/GenBank/DDBJ databases">
        <title>The Genome of the Aflatoxigenic Filamentous Fungus Aspergillus nomius.</title>
        <authorList>
            <person name="Moore M.G."/>
            <person name="Shannon B.M."/>
            <person name="Brian M.M."/>
        </authorList>
    </citation>
    <scope>NUCLEOTIDE SEQUENCE [LARGE SCALE GENOMIC DNA]</scope>
    <source>
        <strain evidence="1 2">NRRL 13137</strain>
    </source>
</reference>
<dbReference type="Proteomes" id="UP000037505">
    <property type="component" value="Unassembled WGS sequence"/>
</dbReference>
<evidence type="ECO:0000313" key="2">
    <source>
        <dbReference type="Proteomes" id="UP000037505"/>
    </source>
</evidence>
<dbReference type="GeneID" id="26804282"/>